<accession>A0A9D2KMZ3</accession>
<protein>
    <recommendedName>
        <fullName evidence="3">Portal protein</fullName>
    </recommendedName>
</protein>
<evidence type="ECO:0000313" key="1">
    <source>
        <dbReference type="EMBL" id="HJA09063.1"/>
    </source>
</evidence>
<dbReference type="AlphaFoldDB" id="A0A9D2KMZ3"/>
<evidence type="ECO:0008006" key="3">
    <source>
        <dbReference type="Google" id="ProtNLM"/>
    </source>
</evidence>
<proteinExistence type="predicted"/>
<dbReference type="Proteomes" id="UP000824225">
    <property type="component" value="Unassembled WGS sequence"/>
</dbReference>
<name>A0A9D2KMZ3_9BACT</name>
<organism evidence="1 2">
    <name type="scientific">Candidatus Mailhella merdigallinarum</name>
    <dbReference type="NCBI Taxonomy" id="2838658"/>
    <lineage>
        <taxon>Bacteria</taxon>
        <taxon>Pseudomonadati</taxon>
        <taxon>Thermodesulfobacteriota</taxon>
        <taxon>Desulfovibrionia</taxon>
        <taxon>Desulfovibrionales</taxon>
        <taxon>Desulfovibrionaceae</taxon>
        <taxon>Mailhella</taxon>
    </lineage>
</organism>
<dbReference type="EMBL" id="DXAN01000025">
    <property type="protein sequence ID" value="HJA09063.1"/>
    <property type="molecule type" value="Genomic_DNA"/>
</dbReference>
<reference evidence="1" key="2">
    <citation type="submission" date="2021-04" db="EMBL/GenBank/DDBJ databases">
        <authorList>
            <person name="Gilroy R."/>
        </authorList>
    </citation>
    <scope>NUCLEOTIDE SEQUENCE</scope>
    <source>
        <strain evidence="1">CHK186-16707</strain>
    </source>
</reference>
<gene>
    <name evidence="1" type="ORF">H9962_07735</name>
</gene>
<evidence type="ECO:0000313" key="2">
    <source>
        <dbReference type="Proteomes" id="UP000824225"/>
    </source>
</evidence>
<comment type="caution">
    <text evidence="1">The sequence shown here is derived from an EMBL/GenBank/DDBJ whole genome shotgun (WGS) entry which is preliminary data.</text>
</comment>
<reference evidence="1" key="1">
    <citation type="journal article" date="2021" name="PeerJ">
        <title>Extensive microbial diversity within the chicken gut microbiome revealed by metagenomics and culture.</title>
        <authorList>
            <person name="Gilroy R."/>
            <person name="Ravi A."/>
            <person name="Getino M."/>
            <person name="Pursley I."/>
            <person name="Horton D.L."/>
            <person name="Alikhan N.F."/>
            <person name="Baker D."/>
            <person name="Gharbi K."/>
            <person name="Hall N."/>
            <person name="Watson M."/>
            <person name="Adriaenssens E.M."/>
            <person name="Foster-Nyarko E."/>
            <person name="Jarju S."/>
            <person name="Secka A."/>
            <person name="Antonio M."/>
            <person name="Oren A."/>
            <person name="Chaudhuri R.R."/>
            <person name="La Ragione R."/>
            <person name="Hildebrand F."/>
            <person name="Pallen M.J."/>
        </authorList>
    </citation>
    <scope>NUCLEOTIDE SEQUENCE</scope>
    <source>
        <strain evidence="1">CHK186-16707</strain>
    </source>
</reference>
<sequence length="707" mass="78839">MSRTPALAPGPRGHDSPLMDAGALAARLKAELDDAMAARKMVETRWLDDLRQYRGQYPEDVRERLRRHKRSQVYYRLTTQKVNTLVARLMDLLFPQKSKNWGIDPTPDPLLPEDVIMAELGEELAAGMQEIMGAKLAELQARNIIPDMWAVQRLQADALRQAYAKLDTRPVRIRIAKKRAAAMEQVIADQLLEGSANGQRRPSWQQNCRSVVKDACLYGMGVLKGPLIEKTETRRYQPVRDAFGRVNWQERVVSATLRPYHEAVSVWDVFPDPGARLPGELRFVWQLHLMSDKDVRELARFPGFKAEAVRKHLREFAEGDAQLAEWEVQTRAINEDNLSVGSDLKNRYRVYERWGYLTGAELRGSGAELPEEDDDKVFSANVWLLGDTLIKAMVNPLEGVDIPYYFYPFQSDDTAFWPEGIASLLRAPQAGVNAAVRAMQDNAAASSGPMLGVNMAALAPGEDPLEIAANRVVLFDKSGLNIDQAFRAVVVPSCIEHNLALSNFWSNASDEISTPRFQAGDGNVAGAGKTASGLSMLMGAANILLKDHIKDFDDCIVSPFIRAMFRWNMQWNEDESIKGDFAVVASGSQSLIAKEVRAQQVPMLISWLGIPAFASRLREDKLLEVALEQTDLPAERILRTDDEARQHRQDQARMQAQAQVQALAAQLEQQGMTPDQINRQMLLLLAQLSGGTTPTAVPQTESEGVMS</sequence>